<evidence type="ECO:0000313" key="3">
    <source>
        <dbReference type="EMBL" id="KAH3850417.1"/>
    </source>
</evidence>
<dbReference type="PANTHER" id="PTHR21255:SF65">
    <property type="entry name" value="TCTEX1 DOMAIN-CONTAINING PROTEIN 2"/>
    <property type="match status" value="1"/>
</dbReference>
<dbReference type="EMBL" id="JAIWYP010000003">
    <property type="protein sequence ID" value="KAH3850417.1"/>
    <property type="molecule type" value="Genomic_DNA"/>
</dbReference>
<evidence type="ECO:0000313" key="4">
    <source>
        <dbReference type="Proteomes" id="UP000828390"/>
    </source>
</evidence>
<dbReference type="GO" id="GO:0045505">
    <property type="term" value="F:dynein intermediate chain binding"/>
    <property type="evidence" value="ECO:0007669"/>
    <property type="project" value="TreeGrafter"/>
</dbReference>
<feature type="region of interest" description="Disordered" evidence="2">
    <location>
        <begin position="1"/>
        <end position="50"/>
    </location>
</feature>
<protein>
    <submittedName>
        <fullName evidence="3">Uncharacterized protein</fullName>
    </submittedName>
</protein>
<reference evidence="3" key="1">
    <citation type="journal article" date="2019" name="bioRxiv">
        <title>The Genome of the Zebra Mussel, Dreissena polymorpha: A Resource for Invasive Species Research.</title>
        <authorList>
            <person name="McCartney M.A."/>
            <person name="Auch B."/>
            <person name="Kono T."/>
            <person name="Mallez S."/>
            <person name="Zhang Y."/>
            <person name="Obille A."/>
            <person name="Becker A."/>
            <person name="Abrahante J.E."/>
            <person name="Garbe J."/>
            <person name="Badalamenti J.P."/>
            <person name="Herman A."/>
            <person name="Mangelson H."/>
            <person name="Liachko I."/>
            <person name="Sullivan S."/>
            <person name="Sone E.D."/>
            <person name="Koren S."/>
            <person name="Silverstein K.A.T."/>
            <person name="Beckman K.B."/>
            <person name="Gohl D.M."/>
        </authorList>
    </citation>
    <scope>NUCLEOTIDE SEQUENCE</scope>
    <source>
        <strain evidence="3">Duluth1</strain>
        <tissue evidence="3">Whole animal</tissue>
    </source>
</reference>
<dbReference type="Proteomes" id="UP000828390">
    <property type="component" value="Unassembled WGS sequence"/>
</dbReference>
<comment type="caution">
    <text evidence="3">The sequence shown here is derived from an EMBL/GenBank/DDBJ whole genome shotgun (WGS) entry which is preliminary data.</text>
</comment>
<sequence>MPPKAAIPTKRLTKENIESHSEEMASRKSMDAGAMPLPQTTQPQMRRQSKWDPRLLAHVSDRRYSTVSRTSISGTSQTTKQGPPVKYENTYRTDPDAKFESHRAKNIMSQTLKEWLTGVEYSANVRNLTTGLTEEIKKRVKALGFNRYKYVVTVTICQDAKQSMQMVSRCMWNKDTDTFAEAVFHTADVHAIATLYALYFE</sequence>
<dbReference type="Gene3D" id="3.30.1140.40">
    <property type="entry name" value="Tctex-1"/>
    <property type="match status" value="1"/>
</dbReference>
<evidence type="ECO:0000256" key="2">
    <source>
        <dbReference type="SAM" id="MobiDB-lite"/>
    </source>
</evidence>
<feature type="region of interest" description="Disordered" evidence="2">
    <location>
        <begin position="62"/>
        <end position="92"/>
    </location>
</feature>
<reference evidence="3" key="2">
    <citation type="submission" date="2020-11" db="EMBL/GenBank/DDBJ databases">
        <authorList>
            <person name="McCartney M.A."/>
            <person name="Auch B."/>
            <person name="Kono T."/>
            <person name="Mallez S."/>
            <person name="Becker A."/>
            <person name="Gohl D.M."/>
            <person name="Silverstein K.A.T."/>
            <person name="Koren S."/>
            <person name="Bechman K.B."/>
            <person name="Herman A."/>
            <person name="Abrahante J.E."/>
            <person name="Garbe J."/>
        </authorList>
    </citation>
    <scope>NUCLEOTIDE SEQUENCE</scope>
    <source>
        <strain evidence="3">Duluth1</strain>
        <tissue evidence="3">Whole animal</tissue>
    </source>
</reference>
<proteinExistence type="inferred from homology"/>
<dbReference type="CDD" id="cd21451">
    <property type="entry name" value="DLC-like_TCTEX1D"/>
    <property type="match status" value="1"/>
</dbReference>
<accession>A0A9D4L219</accession>
<comment type="similarity">
    <text evidence="1">Belongs to the dynein light chain Tctex-type family.</text>
</comment>
<dbReference type="GO" id="GO:0005737">
    <property type="term" value="C:cytoplasm"/>
    <property type="evidence" value="ECO:0007669"/>
    <property type="project" value="TreeGrafter"/>
</dbReference>
<dbReference type="AlphaFoldDB" id="A0A9D4L219"/>
<dbReference type="GO" id="GO:0005868">
    <property type="term" value="C:cytoplasmic dynein complex"/>
    <property type="evidence" value="ECO:0007669"/>
    <property type="project" value="TreeGrafter"/>
</dbReference>
<dbReference type="GO" id="GO:0007018">
    <property type="term" value="P:microtubule-based movement"/>
    <property type="evidence" value="ECO:0007669"/>
    <property type="project" value="TreeGrafter"/>
</dbReference>
<dbReference type="Pfam" id="PF03645">
    <property type="entry name" value="Tctex-1"/>
    <property type="match status" value="1"/>
</dbReference>
<keyword evidence="4" id="KW-1185">Reference proteome</keyword>
<dbReference type="PANTHER" id="PTHR21255">
    <property type="entry name" value="T-COMPLEX-ASSOCIATED-TESTIS-EXPRESSED 1/ DYNEIN LIGHT CHAIN"/>
    <property type="match status" value="1"/>
</dbReference>
<gene>
    <name evidence="3" type="ORF">DPMN_092828</name>
</gene>
<dbReference type="InterPro" id="IPR005334">
    <property type="entry name" value="Tctex-1-like"/>
</dbReference>
<name>A0A9D4L219_DREPO</name>
<evidence type="ECO:0000256" key="1">
    <source>
        <dbReference type="ARBA" id="ARBA00005361"/>
    </source>
</evidence>
<feature type="compositionally biased region" description="Polar residues" evidence="2">
    <location>
        <begin position="65"/>
        <end position="81"/>
    </location>
</feature>
<dbReference type="InterPro" id="IPR038586">
    <property type="entry name" value="Tctex-1-like_sf"/>
</dbReference>
<feature type="compositionally biased region" description="Basic and acidic residues" evidence="2">
    <location>
        <begin position="12"/>
        <end position="30"/>
    </location>
</feature>
<organism evidence="3 4">
    <name type="scientific">Dreissena polymorpha</name>
    <name type="common">Zebra mussel</name>
    <name type="synonym">Mytilus polymorpha</name>
    <dbReference type="NCBI Taxonomy" id="45954"/>
    <lineage>
        <taxon>Eukaryota</taxon>
        <taxon>Metazoa</taxon>
        <taxon>Spiralia</taxon>
        <taxon>Lophotrochozoa</taxon>
        <taxon>Mollusca</taxon>
        <taxon>Bivalvia</taxon>
        <taxon>Autobranchia</taxon>
        <taxon>Heteroconchia</taxon>
        <taxon>Euheterodonta</taxon>
        <taxon>Imparidentia</taxon>
        <taxon>Neoheterodontei</taxon>
        <taxon>Myida</taxon>
        <taxon>Dreissenoidea</taxon>
        <taxon>Dreissenidae</taxon>
        <taxon>Dreissena</taxon>
    </lineage>
</organism>